<dbReference type="AlphaFoldDB" id="A0A8N1S5N5"/>
<keyword evidence="2" id="KW-1185">Reference proteome</keyword>
<dbReference type="Proteomes" id="UP000504615">
    <property type="component" value="Unplaced"/>
</dbReference>
<sequence>MFERRIPVAVVSDPYRTSGAGMWYTSKSQACAILVLYNRGTISSTLVKRGADFVVVSINDLRVASCYSPPSRSAAEFGLLLHELHDFIADSRCRTIIAGDFNAQSTSWSDRITNDRGGALEDWLDMASFWVVNDRGVPTFERPQDRSVIDLCLVPNDSSREFVRCSVDTINCSFSDYNYIYWDIAKPRSRESFTKCAVKGWSFDKIDKDKFKRSFSLSSAFDEAGQAVLSADQLDQDQSSKEGLLVDEIAALRSVSIRARRLYTRARGKRNPPEDLSDLRRSFVRSMRAVKAAINKSQQAAWNEFIGEIDRDPWGRPYIIVMKRVRA</sequence>
<gene>
    <name evidence="3" type="primary">LOC112552431</name>
</gene>
<evidence type="ECO:0000259" key="1">
    <source>
        <dbReference type="Pfam" id="PF14529"/>
    </source>
</evidence>
<dbReference type="PANTHER" id="PTHR33273">
    <property type="entry name" value="DOMAIN-CONTAINING PROTEIN, PUTATIVE-RELATED"/>
    <property type="match status" value="1"/>
</dbReference>
<dbReference type="SUPFAM" id="SSF56219">
    <property type="entry name" value="DNase I-like"/>
    <property type="match status" value="1"/>
</dbReference>
<dbReference type="OrthoDB" id="7551843at2759"/>
<proteinExistence type="predicted"/>
<protein>
    <submittedName>
        <fullName evidence="3">Uncharacterized protein LOC112552431</fullName>
    </submittedName>
</protein>
<dbReference type="InterPro" id="IPR036691">
    <property type="entry name" value="Endo/exonu/phosph_ase_sf"/>
</dbReference>
<dbReference type="PANTHER" id="PTHR33273:SF4">
    <property type="entry name" value="ENDONUCLEASE_EXONUCLEASE_PHOSPHATASE DOMAIN-CONTAINING PROTEIN"/>
    <property type="match status" value="1"/>
</dbReference>
<dbReference type="Gene3D" id="3.60.10.10">
    <property type="entry name" value="Endonuclease/exonuclease/phosphatase"/>
    <property type="match status" value="1"/>
</dbReference>
<feature type="domain" description="Endonuclease/exonuclease/phosphatase" evidence="1">
    <location>
        <begin position="62"/>
        <end position="181"/>
    </location>
</feature>
<accession>A0A8N1S5N5</accession>
<dbReference type="RefSeq" id="XP_025073412.1">
    <property type="nucleotide sequence ID" value="XM_025217627.1"/>
</dbReference>
<dbReference type="Pfam" id="PF14529">
    <property type="entry name" value="Exo_endo_phos_2"/>
    <property type="match status" value="1"/>
</dbReference>
<dbReference type="GeneID" id="112552431"/>
<organism evidence="2 3">
    <name type="scientific">Pogonomyrmex barbatus</name>
    <name type="common">red harvester ant</name>
    <dbReference type="NCBI Taxonomy" id="144034"/>
    <lineage>
        <taxon>Eukaryota</taxon>
        <taxon>Metazoa</taxon>
        <taxon>Ecdysozoa</taxon>
        <taxon>Arthropoda</taxon>
        <taxon>Hexapoda</taxon>
        <taxon>Insecta</taxon>
        <taxon>Pterygota</taxon>
        <taxon>Neoptera</taxon>
        <taxon>Endopterygota</taxon>
        <taxon>Hymenoptera</taxon>
        <taxon>Apocrita</taxon>
        <taxon>Aculeata</taxon>
        <taxon>Formicoidea</taxon>
        <taxon>Formicidae</taxon>
        <taxon>Myrmicinae</taxon>
        <taxon>Pogonomyrmex</taxon>
    </lineage>
</organism>
<dbReference type="InterPro" id="IPR005135">
    <property type="entry name" value="Endo/exonuclease/phosphatase"/>
</dbReference>
<evidence type="ECO:0000313" key="2">
    <source>
        <dbReference type="Proteomes" id="UP000504615"/>
    </source>
</evidence>
<reference evidence="3" key="1">
    <citation type="submission" date="2025-08" db="UniProtKB">
        <authorList>
            <consortium name="RefSeq"/>
        </authorList>
    </citation>
    <scope>IDENTIFICATION</scope>
</reference>
<name>A0A8N1S5N5_9HYME</name>
<feature type="non-terminal residue" evidence="3">
    <location>
        <position position="327"/>
    </location>
</feature>
<evidence type="ECO:0000313" key="3">
    <source>
        <dbReference type="RefSeq" id="XP_025073412.1"/>
    </source>
</evidence>
<dbReference type="GO" id="GO:0003824">
    <property type="term" value="F:catalytic activity"/>
    <property type="evidence" value="ECO:0007669"/>
    <property type="project" value="InterPro"/>
</dbReference>